<protein>
    <recommendedName>
        <fullName evidence="7">Dihydroorotase</fullName>
        <shortName evidence="7">DHOase</shortName>
        <ecNumber evidence="7">3.5.2.3</ecNumber>
    </recommendedName>
</protein>
<dbReference type="InterPro" id="IPR050138">
    <property type="entry name" value="DHOase/Allantoinase_Hydrolase"/>
</dbReference>
<dbReference type="GO" id="GO:0006145">
    <property type="term" value="P:purine nucleobase catabolic process"/>
    <property type="evidence" value="ECO:0007669"/>
    <property type="project" value="TreeGrafter"/>
</dbReference>
<dbReference type="InterPro" id="IPR024403">
    <property type="entry name" value="DHOase_cat"/>
</dbReference>
<dbReference type="Gene3D" id="2.30.40.10">
    <property type="entry name" value="Urease, subunit C, domain 1"/>
    <property type="match status" value="1"/>
</dbReference>
<dbReference type="UniPathway" id="UPA00070">
    <property type="reaction ID" value="UER00117"/>
</dbReference>
<dbReference type="EC" id="3.5.2.3" evidence="7"/>
<feature type="binding site" evidence="7">
    <location>
        <position position="231"/>
    </location>
    <ligand>
        <name>Zn(2+)</name>
        <dbReference type="ChEBI" id="CHEBI:29105"/>
        <label>2</label>
    </ligand>
</feature>
<feature type="binding site" evidence="7">
    <location>
        <position position="178"/>
    </location>
    <ligand>
        <name>Zn(2+)</name>
        <dbReference type="ChEBI" id="CHEBI:29105"/>
        <label>2</label>
    </ligand>
</feature>
<feature type="active site" evidence="7">
    <location>
        <position position="304"/>
    </location>
</feature>
<dbReference type="CDD" id="cd01317">
    <property type="entry name" value="DHOase_IIa"/>
    <property type="match status" value="1"/>
</dbReference>
<feature type="binding site" evidence="7">
    <location>
        <begin position="322"/>
        <end position="323"/>
    </location>
    <ligand>
        <name>substrate</name>
    </ligand>
</feature>
<comment type="cofactor">
    <cofactor evidence="7">
        <name>Zn(2+)</name>
        <dbReference type="ChEBI" id="CHEBI:29105"/>
    </cofactor>
    <text evidence="7">Binds 2 Zn(2+) ions per subunit.</text>
</comment>
<feature type="binding site" evidence="7">
    <location>
        <position position="61"/>
    </location>
    <ligand>
        <name>Zn(2+)</name>
        <dbReference type="ChEBI" id="CHEBI:29105"/>
        <label>1</label>
    </ligand>
</feature>
<accession>A0A0R2AQQ7</accession>
<keyword evidence="6 7" id="KW-0665">Pyrimidine biosynthesis</keyword>
<dbReference type="GO" id="GO:0044205">
    <property type="term" value="P:'de novo' UMP biosynthetic process"/>
    <property type="evidence" value="ECO:0007669"/>
    <property type="project" value="UniProtKB-UniRule"/>
</dbReference>
<dbReference type="PROSITE" id="PS00482">
    <property type="entry name" value="DIHYDROOROTASE_1"/>
    <property type="match status" value="1"/>
</dbReference>
<evidence type="ECO:0000256" key="1">
    <source>
        <dbReference type="ARBA" id="ARBA00002368"/>
    </source>
</evidence>
<evidence type="ECO:0000256" key="5">
    <source>
        <dbReference type="ARBA" id="ARBA00022833"/>
    </source>
</evidence>
<feature type="binding site" evidence="7">
    <location>
        <position position="277"/>
    </location>
    <ligand>
        <name>substrate</name>
    </ligand>
</feature>
<reference evidence="9 10" key="1">
    <citation type="journal article" date="2015" name="Genome Announc.">
        <title>Expanding the biotechnology potential of lactobacilli through comparative genomics of 213 strains and associated genera.</title>
        <authorList>
            <person name="Sun Z."/>
            <person name="Harris H.M."/>
            <person name="McCann A."/>
            <person name="Guo C."/>
            <person name="Argimon S."/>
            <person name="Zhang W."/>
            <person name="Yang X."/>
            <person name="Jeffery I.B."/>
            <person name="Cooney J.C."/>
            <person name="Kagawa T.F."/>
            <person name="Liu W."/>
            <person name="Song Y."/>
            <person name="Salvetti E."/>
            <person name="Wrobel A."/>
            <person name="Rasinkangas P."/>
            <person name="Parkhill J."/>
            <person name="Rea M.C."/>
            <person name="O'Sullivan O."/>
            <person name="Ritari J."/>
            <person name="Douillard F.P."/>
            <person name="Paul Ross R."/>
            <person name="Yang R."/>
            <person name="Briner A.E."/>
            <person name="Felis G.E."/>
            <person name="de Vos W.M."/>
            <person name="Barrangou R."/>
            <person name="Klaenhammer T.R."/>
            <person name="Caufield P.W."/>
            <person name="Cui Y."/>
            <person name="Zhang H."/>
            <person name="O'Toole P.W."/>
        </authorList>
    </citation>
    <scope>NUCLEOTIDE SEQUENCE [LARGE SCALE GENOMIC DNA]</scope>
    <source>
        <strain evidence="9 10">DSM 23829</strain>
    </source>
</reference>
<dbReference type="EMBL" id="AYYQ01000031">
    <property type="protein sequence ID" value="KRM68084.1"/>
    <property type="molecule type" value="Genomic_DNA"/>
</dbReference>
<feature type="binding site" evidence="7">
    <location>
        <position position="304"/>
    </location>
    <ligand>
        <name>Zn(2+)</name>
        <dbReference type="ChEBI" id="CHEBI:29105"/>
        <label>1</label>
    </ligand>
</feature>
<dbReference type="Gene3D" id="3.20.20.140">
    <property type="entry name" value="Metal-dependent hydrolases"/>
    <property type="match status" value="1"/>
</dbReference>
<keyword evidence="5 7" id="KW-0862">Zinc</keyword>
<evidence type="ECO:0000256" key="7">
    <source>
        <dbReference type="HAMAP-Rule" id="MF_00220"/>
    </source>
</evidence>
<evidence type="ECO:0000313" key="10">
    <source>
        <dbReference type="Proteomes" id="UP000052012"/>
    </source>
</evidence>
<dbReference type="InterPro" id="IPR002195">
    <property type="entry name" value="Dihydroorotase_CS"/>
</dbReference>
<organism evidence="9 10">
    <name type="scientific">Apilactobacillus ozensis DSM 23829 = JCM 17196</name>
    <dbReference type="NCBI Taxonomy" id="1423781"/>
    <lineage>
        <taxon>Bacteria</taxon>
        <taxon>Bacillati</taxon>
        <taxon>Bacillota</taxon>
        <taxon>Bacilli</taxon>
        <taxon>Lactobacillales</taxon>
        <taxon>Lactobacillaceae</taxon>
        <taxon>Apilactobacillus</taxon>
    </lineage>
</organism>
<dbReference type="Proteomes" id="UP000052012">
    <property type="component" value="Unassembled WGS sequence"/>
</dbReference>
<dbReference type="RefSeq" id="WP_056966415.1">
    <property type="nucleotide sequence ID" value="NZ_AYYQ01000031.1"/>
</dbReference>
<dbReference type="HAMAP" id="MF_00220_B">
    <property type="entry name" value="PyrC_classI_B"/>
    <property type="match status" value="1"/>
</dbReference>
<evidence type="ECO:0000256" key="6">
    <source>
        <dbReference type="ARBA" id="ARBA00022975"/>
    </source>
</evidence>
<dbReference type="Pfam" id="PF12890">
    <property type="entry name" value="DHOase"/>
    <property type="match status" value="1"/>
</dbReference>
<dbReference type="InterPro" id="IPR032466">
    <property type="entry name" value="Metal_Hydrolase"/>
</dbReference>
<dbReference type="AlphaFoldDB" id="A0A0R2AQQ7"/>
<evidence type="ECO:0000256" key="3">
    <source>
        <dbReference type="ARBA" id="ARBA00022723"/>
    </source>
</evidence>
<feature type="binding site" evidence="7">
    <location>
        <position position="151"/>
    </location>
    <ligand>
        <name>Zn(2+)</name>
        <dbReference type="ChEBI" id="CHEBI:29105"/>
        <label>2</label>
    </ligand>
</feature>
<dbReference type="GO" id="GO:0005737">
    <property type="term" value="C:cytoplasm"/>
    <property type="evidence" value="ECO:0007669"/>
    <property type="project" value="TreeGrafter"/>
</dbReference>
<dbReference type="STRING" id="1423781.FD06_GL000202"/>
<evidence type="ECO:0000259" key="8">
    <source>
        <dbReference type="Pfam" id="PF12890"/>
    </source>
</evidence>
<feature type="binding site" evidence="7">
    <location>
        <begin position="61"/>
        <end position="63"/>
    </location>
    <ligand>
        <name>substrate</name>
    </ligand>
</feature>
<dbReference type="GO" id="GO:0004151">
    <property type="term" value="F:dihydroorotase activity"/>
    <property type="evidence" value="ECO:0007669"/>
    <property type="project" value="UniProtKB-UniRule"/>
</dbReference>
<feature type="domain" description="Dihydroorotase catalytic" evidence="8">
    <location>
        <begin position="49"/>
        <end position="237"/>
    </location>
</feature>
<sequence>MNKILLKNVKLNREIVNISIENDTIKSIVSNHSEIVNLDEYEVFDAKGNTILPGLVDVHVHFRDPGLTYKETIETGSKAAAHGGFTTVFAMPNVKPVVDNPQALKNMLLKNKTDSCIETYQYASISSNLDQPDNTDINTMAQLGAIAFTNDGHGVQNTGVMYKAMLAAKQNNKAIVAHVEDDSLINHGVINSGKAAQKLGLPGMNGLSESSQLARDLVLAYKTGVHYHVAHISTAESVQLVRMAKELGVKVTAEVSPHHLLLDDSMISMDNPMMKMNPPLRSPKDRQALIAGLLDGTIDMVATDHAPHSKEEKSGSMLTASFGIVGLETAFSLMYTKFVKNGLVDLKTLLKWMSFNPLRTFNLKPNEIKVGAKANLTIMDLNAKYQIDSQEFLSKGKNSPFICEKVFGRTLLTLSNGKVAYRI</sequence>
<dbReference type="InterPro" id="IPR011059">
    <property type="entry name" value="Metal-dep_hydrolase_composite"/>
</dbReference>
<dbReference type="PANTHER" id="PTHR43668">
    <property type="entry name" value="ALLANTOINASE"/>
    <property type="match status" value="1"/>
</dbReference>
<evidence type="ECO:0000256" key="4">
    <source>
        <dbReference type="ARBA" id="ARBA00022801"/>
    </source>
</evidence>
<feature type="binding site" evidence="7">
    <location>
        <position position="59"/>
    </location>
    <ligand>
        <name>Zn(2+)</name>
        <dbReference type="ChEBI" id="CHEBI:29105"/>
        <label>1</label>
    </ligand>
</feature>
<comment type="similarity">
    <text evidence="2 7">Belongs to the metallo-dependent hydrolases superfamily. DHOase family. Class I DHOase subfamily.</text>
</comment>
<dbReference type="InterPro" id="IPR004722">
    <property type="entry name" value="DHOase"/>
</dbReference>
<proteinExistence type="inferred from homology"/>
<dbReference type="PANTHER" id="PTHR43668:SF2">
    <property type="entry name" value="ALLANTOINASE"/>
    <property type="match status" value="1"/>
</dbReference>
<feature type="binding site" evidence="7">
    <location>
        <position position="93"/>
    </location>
    <ligand>
        <name>substrate</name>
    </ligand>
</feature>
<evidence type="ECO:0000313" key="9">
    <source>
        <dbReference type="EMBL" id="KRM68084.1"/>
    </source>
</evidence>
<dbReference type="GO" id="GO:0008270">
    <property type="term" value="F:zinc ion binding"/>
    <property type="evidence" value="ECO:0007669"/>
    <property type="project" value="UniProtKB-UniRule"/>
</dbReference>
<evidence type="ECO:0000256" key="2">
    <source>
        <dbReference type="ARBA" id="ARBA00010286"/>
    </source>
</evidence>
<name>A0A0R2AQQ7_9LACO</name>
<keyword evidence="4 7" id="KW-0378">Hydrolase</keyword>
<keyword evidence="3 7" id="KW-0479">Metal-binding</keyword>
<dbReference type="PATRIC" id="fig|1423781.4.peg.204"/>
<dbReference type="PROSITE" id="PS00483">
    <property type="entry name" value="DIHYDROOROTASE_2"/>
    <property type="match status" value="1"/>
</dbReference>
<dbReference type="SUPFAM" id="SSF51338">
    <property type="entry name" value="Composite domain of metallo-dependent hydrolases"/>
    <property type="match status" value="1"/>
</dbReference>
<comment type="caution">
    <text evidence="9">The sequence shown here is derived from an EMBL/GenBank/DDBJ whole genome shotgun (WGS) entry which is preliminary data.</text>
</comment>
<comment type="catalytic activity">
    <reaction evidence="7">
        <text>(S)-dihydroorotate + H2O = N-carbamoyl-L-aspartate + H(+)</text>
        <dbReference type="Rhea" id="RHEA:24296"/>
        <dbReference type="ChEBI" id="CHEBI:15377"/>
        <dbReference type="ChEBI" id="CHEBI:15378"/>
        <dbReference type="ChEBI" id="CHEBI:30864"/>
        <dbReference type="ChEBI" id="CHEBI:32814"/>
        <dbReference type="EC" id="3.5.2.3"/>
    </reaction>
</comment>
<comment type="pathway">
    <text evidence="7">Pyrimidine metabolism; UMP biosynthesis via de novo pathway; (S)-dihydroorotate from bicarbonate: step 3/3.</text>
</comment>
<keyword evidence="10" id="KW-1185">Reference proteome</keyword>
<dbReference type="NCBIfam" id="NF006837">
    <property type="entry name" value="PRK09357.1-2"/>
    <property type="match status" value="1"/>
</dbReference>
<dbReference type="NCBIfam" id="TIGR00857">
    <property type="entry name" value="pyrC_multi"/>
    <property type="match status" value="1"/>
</dbReference>
<comment type="function">
    <text evidence="1 7">Catalyzes the reversible cyclization of carbamoyl aspartate to dihydroorotate.</text>
</comment>
<dbReference type="SUPFAM" id="SSF51556">
    <property type="entry name" value="Metallo-dependent hydrolases"/>
    <property type="match status" value="1"/>
</dbReference>
<feature type="binding site" evidence="7">
    <location>
        <position position="151"/>
    </location>
    <ligand>
        <name>Zn(2+)</name>
        <dbReference type="ChEBI" id="CHEBI:29105"/>
        <label>1</label>
    </ligand>
</feature>
<dbReference type="OrthoDB" id="9765462at2"/>
<feature type="binding site" evidence="7">
    <location>
        <position position="308"/>
    </location>
    <ligand>
        <name>substrate</name>
    </ligand>
</feature>
<gene>
    <name evidence="7" type="primary">pyrC</name>
    <name evidence="9" type="ORF">FD06_GL000202</name>
</gene>
<dbReference type="GO" id="GO:0004038">
    <property type="term" value="F:allantoinase activity"/>
    <property type="evidence" value="ECO:0007669"/>
    <property type="project" value="TreeGrafter"/>
</dbReference>